<dbReference type="GO" id="GO:0004527">
    <property type="term" value="F:exonuclease activity"/>
    <property type="evidence" value="ECO:0007669"/>
    <property type="project" value="UniProtKB-KW"/>
</dbReference>
<comment type="caution">
    <text evidence="1">The sequence shown here is derived from an EMBL/GenBank/DDBJ whole genome shotgun (WGS) entry which is preliminary data.</text>
</comment>
<name>A0ABQ9UKN7_SAGOE</name>
<gene>
    <name evidence="1" type="primary">REXO5_2</name>
    <name evidence="1" type="ORF">P7K49_023106</name>
</gene>
<accession>A0ABQ9UKN7</accession>
<proteinExistence type="predicted"/>
<keyword evidence="2" id="KW-1185">Reference proteome</keyword>
<protein>
    <submittedName>
        <fullName evidence="1">RNA exonuclease 5</fullName>
    </submittedName>
</protein>
<evidence type="ECO:0000313" key="2">
    <source>
        <dbReference type="Proteomes" id="UP001266305"/>
    </source>
</evidence>
<sequence length="348" mass="38903">MQIANIHEKSRLFEDVAYPVEELIPPKLIGELHQFELESNGEEIFIFLQPHLCIQYEVLEAAQLAIESLDGILLDGTHIKVQRPVTELTLDCDTLVHELQEDSENQGTLYLSGVSETFKEQLLQEPRIFLGLEAMILPKDLKNGKQEKYCYLSKSMLLNVALGKETGVGDNMRSEKGRFTSWAGPGQQFLILSSHGPGQAAWMVISFLALNNIRWMFLLSEFKSIGRAQRALNILTGKDWKLKGRHALTPMHLHAWLRGLPPESSSPGLRVVPPRLEEETLQTLKVDHPKIAAWRWGQKIVKLYNTLCPGTLCVILLPGTKSTDGSLSGLGLMGIKEEEESTTPGLCS</sequence>
<keyword evidence="1" id="KW-0540">Nuclease</keyword>
<reference evidence="1 2" key="1">
    <citation type="submission" date="2023-05" db="EMBL/GenBank/DDBJ databases">
        <title>B98-5 Cell Line De Novo Hybrid Assembly: An Optical Mapping Approach.</title>
        <authorList>
            <person name="Kananen K."/>
            <person name="Auerbach J.A."/>
            <person name="Kautto E."/>
            <person name="Blachly J.S."/>
        </authorList>
    </citation>
    <scope>NUCLEOTIDE SEQUENCE [LARGE SCALE GENOMIC DNA]</scope>
    <source>
        <strain evidence="1">B95-8</strain>
        <tissue evidence="1">Cell line</tissue>
    </source>
</reference>
<keyword evidence="1" id="KW-0378">Hydrolase</keyword>
<keyword evidence="1" id="KW-0269">Exonuclease</keyword>
<dbReference type="Proteomes" id="UP001266305">
    <property type="component" value="Unassembled WGS sequence"/>
</dbReference>
<dbReference type="EMBL" id="JASSZA010000011">
    <property type="protein sequence ID" value="KAK2097655.1"/>
    <property type="molecule type" value="Genomic_DNA"/>
</dbReference>
<evidence type="ECO:0000313" key="1">
    <source>
        <dbReference type="EMBL" id="KAK2097655.1"/>
    </source>
</evidence>
<organism evidence="1 2">
    <name type="scientific">Saguinus oedipus</name>
    <name type="common">Cotton-top tamarin</name>
    <name type="synonym">Oedipomidas oedipus</name>
    <dbReference type="NCBI Taxonomy" id="9490"/>
    <lineage>
        <taxon>Eukaryota</taxon>
        <taxon>Metazoa</taxon>
        <taxon>Chordata</taxon>
        <taxon>Craniata</taxon>
        <taxon>Vertebrata</taxon>
        <taxon>Euteleostomi</taxon>
        <taxon>Mammalia</taxon>
        <taxon>Eutheria</taxon>
        <taxon>Euarchontoglires</taxon>
        <taxon>Primates</taxon>
        <taxon>Haplorrhini</taxon>
        <taxon>Platyrrhini</taxon>
        <taxon>Cebidae</taxon>
        <taxon>Callitrichinae</taxon>
        <taxon>Saguinus</taxon>
    </lineage>
</organism>